<evidence type="ECO:0000256" key="1">
    <source>
        <dbReference type="ARBA" id="ARBA00022690"/>
    </source>
</evidence>
<reference evidence="5 6" key="1">
    <citation type="submission" date="2016-06" db="EMBL/GenBank/DDBJ databases">
        <authorList>
            <consortium name="Pathogen Informatics"/>
        </authorList>
    </citation>
    <scope>NUCLEOTIDE SEQUENCE [LARGE SCALE GENOMIC DNA]</scope>
    <source>
        <strain evidence="5">PmlGA01</strain>
    </source>
</reference>
<dbReference type="Gene3D" id="2.60.40.2020">
    <property type="match status" value="2"/>
</dbReference>
<dbReference type="AlphaFoldDB" id="A0A1C3KBF4"/>
<dbReference type="InterPro" id="IPR036331">
    <property type="entry name" value="Chagasin-like_sf"/>
</dbReference>
<dbReference type="EMBL" id="LT594495">
    <property type="protein sequence ID" value="SBT70895.1"/>
    <property type="molecule type" value="Genomic_DNA"/>
</dbReference>
<name>A0A1C3KBF4_PLAMA</name>
<keyword evidence="1" id="KW-0646">Protease inhibitor</keyword>
<gene>
    <name evidence="5" type="primary">PmlGA01_070014200</name>
    <name evidence="5" type="ORF">PMLGA01_070014200</name>
</gene>
<dbReference type="InterPro" id="IPR024321">
    <property type="entry name" value="Prot_Inh_falstatin"/>
</dbReference>
<accession>A0A1C3KBF4</accession>
<keyword evidence="4" id="KW-0732">Signal</keyword>
<evidence type="ECO:0000256" key="3">
    <source>
        <dbReference type="SAM" id="MobiDB-lite"/>
    </source>
</evidence>
<feature type="compositionally biased region" description="Low complexity" evidence="3">
    <location>
        <begin position="93"/>
        <end position="107"/>
    </location>
</feature>
<keyword evidence="5" id="KW-0378">Hydrolase</keyword>
<protein>
    <submittedName>
        <fullName evidence="5">Inhibitor of cysteine proteases, putative</fullName>
    </submittedName>
</protein>
<sequence length="361" mass="40363">MNILNFLFILCSSTAFLTKCSDNRTFTFDIVNQNNWLDIARSIFQSMSPSNFTVIPYSYISNSNNTKENQGSVLLIRKKLNNQESDEKDNSDKSSASSGSRASCNSKPENSNDIEDTDVNSNSAPLLLSSVYSPSFIDSTYSMENDLQEEQKTGGENYEQARIGNIPDNFMPQKISDILVEVSDEDRRYELTGDEPCEATVYLGDILHNTNVEVINYELSAKKILCVQLEAVHGNGYIWAMLGVHKTMPNIEPSHFPTKKVTKSFFSRDISVTQPKAIEKPQMNNDGTSGTNSDDQLQTQQDNNSKPRPYKHLGGLVGGLGMVQSKVKAHVEGTFYVVFAYYRPFDPTRNANTKILHLNVA</sequence>
<evidence type="ECO:0000256" key="2">
    <source>
        <dbReference type="ARBA" id="ARBA00022704"/>
    </source>
</evidence>
<organism evidence="5 6">
    <name type="scientific">Plasmodium malariae</name>
    <dbReference type="NCBI Taxonomy" id="5858"/>
    <lineage>
        <taxon>Eukaryota</taxon>
        <taxon>Sar</taxon>
        <taxon>Alveolata</taxon>
        <taxon>Apicomplexa</taxon>
        <taxon>Aconoidasida</taxon>
        <taxon>Haemosporida</taxon>
        <taxon>Plasmodiidae</taxon>
        <taxon>Plasmodium</taxon>
        <taxon>Plasmodium (Plasmodium)</taxon>
    </lineage>
</organism>
<dbReference type="GO" id="GO:0004869">
    <property type="term" value="F:cysteine-type endopeptidase inhibitor activity"/>
    <property type="evidence" value="ECO:0007669"/>
    <property type="project" value="UniProtKB-KW"/>
</dbReference>
<evidence type="ECO:0000313" key="5">
    <source>
        <dbReference type="EMBL" id="SBT70895.1"/>
    </source>
</evidence>
<feature type="signal peptide" evidence="4">
    <location>
        <begin position="1"/>
        <end position="15"/>
    </location>
</feature>
<feature type="chain" id="PRO_5013108309" evidence="4">
    <location>
        <begin position="16"/>
        <end position="361"/>
    </location>
</feature>
<dbReference type="SUPFAM" id="SSF141066">
    <property type="entry name" value="ICP-like"/>
    <property type="match status" value="1"/>
</dbReference>
<keyword evidence="5" id="KW-0645">Protease</keyword>
<evidence type="ECO:0000313" key="6">
    <source>
        <dbReference type="Proteomes" id="UP000219799"/>
    </source>
</evidence>
<dbReference type="Pfam" id="PF12628">
    <property type="entry name" value="Inhibitor_I71"/>
    <property type="match status" value="1"/>
</dbReference>
<dbReference type="VEuPathDB" id="PlasmoDB:PmUG01_07023500"/>
<dbReference type="Proteomes" id="UP000219799">
    <property type="component" value="Chromosome 7"/>
</dbReference>
<feature type="region of interest" description="Disordered" evidence="3">
    <location>
        <begin position="81"/>
        <end position="120"/>
    </location>
</feature>
<proteinExistence type="predicted"/>
<feature type="compositionally biased region" description="Polar residues" evidence="3">
    <location>
        <begin position="282"/>
        <end position="306"/>
    </location>
</feature>
<evidence type="ECO:0000256" key="4">
    <source>
        <dbReference type="SAM" id="SignalP"/>
    </source>
</evidence>
<feature type="region of interest" description="Disordered" evidence="3">
    <location>
        <begin position="276"/>
        <end position="311"/>
    </location>
</feature>
<keyword evidence="2" id="KW-0789">Thiol protease inhibitor</keyword>
<dbReference type="GO" id="GO:0008233">
    <property type="term" value="F:peptidase activity"/>
    <property type="evidence" value="ECO:0007669"/>
    <property type="project" value="UniProtKB-KW"/>
</dbReference>
<dbReference type="GO" id="GO:0006508">
    <property type="term" value="P:proteolysis"/>
    <property type="evidence" value="ECO:0007669"/>
    <property type="project" value="UniProtKB-KW"/>
</dbReference>